<dbReference type="Proteomes" id="UP000198994">
    <property type="component" value="Unassembled WGS sequence"/>
</dbReference>
<dbReference type="RefSeq" id="WP_242661697.1">
    <property type="nucleotide sequence ID" value="NZ_FNAV01000007.1"/>
</dbReference>
<protein>
    <submittedName>
        <fullName evidence="1">D-3-phosphoglycerate dehydrogenase</fullName>
    </submittedName>
</protein>
<evidence type="ECO:0000313" key="2">
    <source>
        <dbReference type="Proteomes" id="UP000198994"/>
    </source>
</evidence>
<dbReference type="STRING" id="282683.SAMN04488105_10761"/>
<reference evidence="2" key="1">
    <citation type="submission" date="2016-10" db="EMBL/GenBank/DDBJ databases">
        <authorList>
            <person name="Varghese N."/>
            <person name="Submissions S."/>
        </authorList>
    </citation>
    <scope>NUCLEOTIDE SEQUENCE [LARGE SCALE GENOMIC DNA]</scope>
    <source>
        <strain evidence="2">DSM 10146</strain>
    </source>
</reference>
<dbReference type="AlphaFoldDB" id="A0A1G7FGL8"/>
<dbReference type="EMBL" id="FNAV01000007">
    <property type="protein sequence ID" value="SDE75066.1"/>
    <property type="molecule type" value="Genomic_DNA"/>
</dbReference>
<proteinExistence type="predicted"/>
<name>A0A1G7FGL8_9RHOB</name>
<keyword evidence="2" id="KW-1185">Reference proteome</keyword>
<accession>A0A1G7FGL8</accession>
<gene>
    <name evidence="1" type="ORF">SAMN04488105_10761</name>
</gene>
<dbReference type="Gene3D" id="3.40.50.720">
    <property type="entry name" value="NAD(P)-binding Rossmann-like Domain"/>
    <property type="match status" value="1"/>
</dbReference>
<organism evidence="1 2">
    <name type="scientific">Salipiger thiooxidans</name>
    <dbReference type="NCBI Taxonomy" id="282683"/>
    <lineage>
        <taxon>Bacteria</taxon>
        <taxon>Pseudomonadati</taxon>
        <taxon>Pseudomonadota</taxon>
        <taxon>Alphaproteobacteria</taxon>
        <taxon>Rhodobacterales</taxon>
        <taxon>Roseobacteraceae</taxon>
        <taxon>Salipiger</taxon>
    </lineage>
</organism>
<sequence>MTVPIPDDWFDTLRGVPCFRLLDGHQETVRTDAAPGEATLAARLAGADCVVLFRERTRLTPGLL</sequence>
<evidence type="ECO:0000313" key="1">
    <source>
        <dbReference type="EMBL" id="SDE75066.1"/>
    </source>
</evidence>